<dbReference type="SMART" id="SM00408">
    <property type="entry name" value="IGc2"/>
    <property type="match status" value="1"/>
</dbReference>
<dbReference type="PANTHER" id="PTHR12582:SF47">
    <property type="entry name" value="NETRIN RECEPTOR UNC-5"/>
    <property type="match status" value="1"/>
</dbReference>
<dbReference type="PROSITE" id="PS51145">
    <property type="entry name" value="ZU5"/>
    <property type="match status" value="1"/>
</dbReference>
<dbReference type="PRINTS" id="PR01705">
    <property type="entry name" value="TSP1REPEAT"/>
</dbReference>
<feature type="signal peptide" evidence="12">
    <location>
        <begin position="1"/>
        <end position="19"/>
    </location>
</feature>
<proteinExistence type="inferred from homology"/>
<dbReference type="SMART" id="SM00218">
    <property type="entry name" value="ZU5"/>
    <property type="match status" value="1"/>
</dbReference>
<keyword evidence="11 12" id="KW-0393">Immunoglobulin domain</keyword>
<dbReference type="InterPro" id="IPR011029">
    <property type="entry name" value="DEATH-like_dom_sf"/>
</dbReference>
<evidence type="ECO:0000256" key="11">
    <source>
        <dbReference type="ARBA" id="ARBA00023319"/>
    </source>
</evidence>
<evidence type="ECO:0000256" key="3">
    <source>
        <dbReference type="ARBA" id="ARBA00022473"/>
    </source>
</evidence>
<feature type="chain" id="PRO_5041490069" description="Netrin receptor UNC5" evidence="12">
    <location>
        <begin position="20"/>
        <end position="1045"/>
    </location>
</feature>
<dbReference type="EMBL" id="JAQQBS010001422">
    <property type="protein sequence ID" value="KAK0164606.1"/>
    <property type="molecule type" value="Genomic_DNA"/>
</dbReference>
<dbReference type="FunFam" id="1.10.533.10:FF:000092">
    <property type="entry name" value="Netrin receptor unc-5"/>
    <property type="match status" value="1"/>
</dbReference>
<dbReference type="InterPro" id="IPR037936">
    <property type="entry name" value="UNC5A-D"/>
</dbReference>
<dbReference type="GO" id="GO:0008045">
    <property type="term" value="P:motor neuron axon guidance"/>
    <property type="evidence" value="ECO:0007669"/>
    <property type="project" value="TreeGrafter"/>
</dbReference>
<dbReference type="SUPFAM" id="SSF47986">
    <property type="entry name" value="DEATH domain"/>
    <property type="match status" value="1"/>
</dbReference>
<dbReference type="Pfam" id="PF00090">
    <property type="entry name" value="TSP_1"/>
    <property type="match status" value="2"/>
</dbReference>
<keyword evidence="4 12" id="KW-0812">Transmembrane</keyword>
<dbReference type="FunFam" id="2.20.100.10:FF:000002">
    <property type="entry name" value="Unc-5 netrin receptor C"/>
    <property type="match status" value="2"/>
</dbReference>
<dbReference type="PROSITE" id="PS50017">
    <property type="entry name" value="DEATH_DOMAIN"/>
    <property type="match status" value="1"/>
</dbReference>
<feature type="compositionally biased region" description="Low complexity" evidence="13">
    <location>
        <begin position="569"/>
        <end position="592"/>
    </location>
</feature>
<feature type="compositionally biased region" description="Low complexity" evidence="13">
    <location>
        <begin position="542"/>
        <end position="558"/>
    </location>
</feature>
<dbReference type="CDD" id="cd08781">
    <property type="entry name" value="Death_UNC5-like"/>
    <property type="match status" value="1"/>
</dbReference>
<dbReference type="Pfam" id="PF00791">
    <property type="entry name" value="ZU5"/>
    <property type="match status" value="1"/>
</dbReference>
<dbReference type="InterPro" id="IPR003599">
    <property type="entry name" value="Ig_sub"/>
</dbReference>
<dbReference type="InterPro" id="IPR057755">
    <property type="entry name" value="UNC5A-D-like_N"/>
</dbReference>
<comment type="function">
    <text evidence="12">Receptor for netrin required for axon guidance. Mediates axon repulsion of neuronal growth cones in the developing nervous system upon ligand binding.</text>
</comment>
<dbReference type="PROSITE" id="PS50092">
    <property type="entry name" value="TSP1"/>
    <property type="match status" value="2"/>
</dbReference>
<dbReference type="PROSITE" id="PS50835">
    <property type="entry name" value="IG_LIKE"/>
    <property type="match status" value="1"/>
</dbReference>
<feature type="region of interest" description="Disordered" evidence="13">
    <location>
        <begin position="542"/>
        <end position="592"/>
    </location>
</feature>
<dbReference type="Gene3D" id="1.10.533.10">
    <property type="entry name" value="Death Domain, Fas"/>
    <property type="match status" value="1"/>
</dbReference>
<reference evidence="17" key="2">
    <citation type="submission" date="2023-03" db="EMBL/GenBank/DDBJ databases">
        <authorList>
            <person name="Inwood S.N."/>
            <person name="Skelly J.G."/>
            <person name="Guhlin J."/>
            <person name="Harrop T.W.R."/>
            <person name="Goldson S.G."/>
            <person name="Dearden P.K."/>
        </authorList>
    </citation>
    <scope>NUCLEOTIDE SEQUENCE</scope>
    <source>
        <strain evidence="17">Irish</strain>
        <tissue evidence="17">Whole body</tissue>
    </source>
</reference>
<keyword evidence="10" id="KW-0325">Glycoprotein</keyword>
<reference evidence="17" key="1">
    <citation type="journal article" date="2023" name="bioRxiv">
        <title>Scaffold-level genome assemblies of two parasitoid biocontrol wasps reveal the parthenogenesis mechanism and an associated novel virus.</title>
        <authorList>
            <person name="Inwood S."/>
            <person name="Skelly J."/>
            <person name="Guhlin J."/>
            <person name="Harrop T."/>
            <person name="Goldson S."/>
            <person name="Dearden P."/>
        </authorList>
    </citation>
    <scope>NUCLEOTIDE SEQUENCE</scope>
    <source>
        <strain evidence="17">Irish</strain>
        <tissue evidence="17">Whole body</tissue>
    </source>
</reference>
<organism evidence="17 18">
    <name type="scientific">Microctonus aethiopoides</name>
    <dbReference type="NCBI Taxonomy" id="144406"/>
    <lineage>
        <taxon>Eukaryota</taxon>
        <taxon>Metazoa</taxon>
        <taxon>Ecdysozoa</taxon>
        <taxon>Arthropoda</taxon>
        <taxon>Hexapoda</taxon>
        <taxon>Insecta</taxon>
        <taxon>Pterygota</taxon>
        <taxon>Neoptera</taxon>
        <taxon>Endopterygota</taxon>
        <taxon>Hymenoptera</taxon>
        <taxon>Apocrita</taxon>
        <taxon>Ichneumonoidea</taxon>
        <taxon>Braconidae</taxon>
        <taxon>Euphorinae</taxon>
        <taxon>Microctonus</taxon>
    </lineage>
</organism>
<keyword evidence="7 12" id="KW-0472">Membrane</keyword>
<evidence type="ECO:0000256" key="12">
    <source>
        <dbReference type="RuleBase" id="RU367033"/>
    </source>
</evidence>
<evidence type="ECO:0000256" key="2">
    <source>
        <dbReference type="ARBA" id="ARBA00009844"/>
    </source>
</evidence>
<evidence type="ECO:0000256" key="10">
    <source>
        <dbReference type="ARBA" id="ARBA00023180"/>
    </source>
</evidence>
<dbReference type="GO" id="GO:0005042">
    <property type="term" value="F:netrin receptor activity"/>
    <property type="evidence" value="ECO:0007669"/>
    <property type="project" value="UniProtKB-UniRule"/>
</dbReference>
<evidence type="ECO:0000256" key="6">
    <source>
        <dbReference type="ARBA" id="ARBA00022989"/>
    </source>
</evidence>
<dbReference type="GO" id="GO:0005886">
    <property type="term" value="C:plasma membrane"/>
    <property type="evidence" value="ECO:0007669"/>
    <property type="project" value="UniProtKB-SubCell"/>
</dbReference>
<dbReference type="InterPro" id="IPR000906">
    <property type="entry name" value="ZU5_dom"/>
</dbReference>
<evidence type="ECO:0000259" key="14">
    <source>
        <dbReference type="PROSITE" id="PS50017"/>
    </source>
</evidence>
<dbReference type="SMART" id="SM00005">
    <property type="entry name" value="DEATH"/>
    <property type="match status" value="1"/>
</dbReference>
<evidence type="ECO:0000256" key="13">
    <source>
        <dbReference type="SAM" id="MobiDB-lite"/>
    </source>
</evidence>
<keyword evidence="6 12" id="KW-1133">Transmembrane helix</keyword>
<dbReference type="InterPro" id="IPR003598">
    <property type="entry name" value="Ig_sub2"/>
</dbReference>
<keyword evidence="3 12" id="KW-0217">Developmental protein</keyword>
<evidence type="ECO:0000259" key="16">
    <source>
        <dbReference type="PROSITE" id="PS51145"/>
    </source>
</evidence>
<feature type="domain" description="ZU5" evidence="16">
    <location>
        <begin position="610"/>
        <end position="733"/>
    </location>
</feature>
<dbReference type="Proteomes" id="UP001168990">
    <property type="component" value="Unassembled WGS sequence"/>
</dbReference>
<dbReference type="InterPro" id="IPR036179">
    <property type="entry name" value="Ig-like_dom_sf"/>
</dbReference>
<dbReference type="InterPro" id="IPR000884">
    <property type="entry name" value="TSP1_rpt"/>
</dbReference>
<evidence type="ECO:0000256" key="7">
    <source>
        <dbReference type="ARBA" id="ARBA00023136"/>
    </source>
</evidence>
<name>A0AA39KKF1_9HYME</name>
<dbReference type="InterPro" id="IPR036383">
    <property type="entry name" value="TSP1_rpt_sf"/>
</dbReference>
<feature type="domain" description="Ig-like" evidence="15">
    <location>
        <begin position="203"/>
        <end position="305"/>
    </location>
</feature>
<dbReference type="Pfam" id="PF00531">
    <property type="entry name" value="Death"/>
    <property type="match status" value="1"/>
</dbReference>
<evidence type="ECO:0000313" key="17">
    <source>
        <dbReference type="EMBL" id="KAK0164606.1"/>
    </source>
</evidence>
<evidence type="ECO:0000313" key="18">
    <source>
        <dbReference type="Proteomes" id="UP001168990"/>
    </source>
</evidence>
<dbReference type="PANTHER" id="PTHR12582">
    <property type="entry name" value="NETRIN RECEPTOR UNC5"/>
    <property type="match status" value="1"/>
</dbReference>
<comment type="similarity">
    <text evidence="2 12">Belongs to the unc-5 family.</text>
</comment>
<protein>
    <recommendedName>
        <fullName evidence="12">Netrin receptor UNC5</fullName>
    </recommendedName>
</protein>
<evidence type="ECO:0000256" key="9">
    <source>
        <dbReference type="ARBA" id="ARBA00023170"/>
    </source>
</evidence>
<feature type="transmembrane region" description="Helical" evidence="12">
    <location>
        <begin position="441"/>
        <end position="462"/>
    </location>
</feature>
<sequence length="1045" mass="113973">MRPNSLVLLMFCIGPLLSAVTIATTDDVAESNAAAAAAAASGMVPTDEEEDDDLVGTNDESYLLGEEDTPPLAAIAGGSGGGVGGSSSSSVSNINTGDTELISETGGHLPLFLMEPLDAYVVKNKPATLRCKAAHALQLYFRCNGHRAEESHQTDFVDPHTGTRIVDCELNVTRDHIEEYFGKDKFKCECIAWSGSGSIKSQPAHVDVAYLKKQFESPPYSVSVEAGHSTELRCIPPTGVPSPRVYWLRNGLPISTSGNEADAALLVSSEGHLLLGQAKIIHQANYTCVAENIAAKRLSAPASITVYVNGGWSAWSSWSECHSRCAKGGQRRTRTCTNPAPMNDGQPCLGPAVQKMDCNSACPAIDGGWSRWSAWSICGSDCTHTRTRTCDEPTPSHGGRHCQGRDTSVANCTGGMCNVDRAKMGGAQFTTTQKANRRIDVALYVGLALACAFGGGLALLLIRLVRRKGRDHALYSMARNADFQPEYFPEHDKKMCLQPDLTAGTTVQASYEYPFDPKLSLSRSLSEHHYDVPHLSIALTTQPSPSVVSSPTPSATLSQESCGDKQIYSGSENSGTSVTSSSYPSSDSTTTTYNVASERVRLTKLEQTGNVARAAVNARGALLVLPDSGISMSVPEGAVPKSQGRRQLDLSVVHEDKFRPRLPEGMTQLSAVICCGPSCATFDKPVILQFEHCAMLHPTGTWELSVWATDNYNTSIDDKVVPQETNNSEFECPITWTKVLTLGSETINTPLFTQLDHAEAFIVTEQLRSYVLVGRSADDMMASKRLRVVLFASKFCVRVYIIEDTKAAMKIIVDRETQMRGYLLDKPRQLIFNDSGENLWVSLEQVGNEWQSKSPTEHQEISFGDIWNCPSNSSHVAFTLDESFDSVTTKSYKLQVCQGRTADAQRQVFRIVYDVVKQRVFSGSVTRPLREVTVVSSVGANNLTSTDTSARGPFRFTRSLRKQLCQCLDPPNALGNDWRMLAQRLQVDRYINYFATKASPTEHILDLWEARHREASAVTDLLNHLRAMGRTDAATILEAQLGAWL</sequence>
<feature type="domain" description="Death" evidence="14">
    <location>
        <begin position="972"/>
        <end position="1041"/>
    </location>
</feature>
<accession>A0AA39KKF1</accession>
<comment type="subcellular location">
    <subcellularLocation>
        <location evidence="12">Cell membrane</location>
        <topology evidence="12">Single-pass type I membrane protein</topology>
    </subcellularLocation>
    <subcellularLocation>
        <location evidence="1">Membrane</location>
        <topology evidence="1">Single-pass type I membrane protein</topology>
    </subcellularLocation>
</comment>
<dbReference type="FunFam" id="2.60.40.10:FF:000037">
    <property type="entry name" value="Unc-5 netrin receptor C"/>
    <property type="match status" value="1"/>
</dbReference>
<dbReference type="InterPro" id="IPR033772">
    <property type="entry name" value="UPA"/>
</dbReference>
<keyword evidence="9 12" id="KW-0675">Receptor</keyword>
<dbReference type="InterPro" id="IPR013783">
    <property type="entry name" value="Ig-like_fold"/>
</dbReference>
<dbReference type="InterPro" id="IPR007110">
    <property type="entry name" value="Ig-like_dom"/>
</dbReference>
<evidence type="ECO:0000256" key="5">
    <source>
        <dbReference type="ARBA" id="ARBA00022729"/>
    </source>
</evidence>
<dbReference type="Gene3D" id="2.60.40.10">
    <property type="entry name" value="Immunoglobulins"/>
    <property type="match status" value="2"/>
</dbReference>
<evidence type="ECO:0000256" key="1">
    <source>
        <dbReference type="ARBA" id="ARBA00004479"/>
    </source>
</evidence>
<dbReference type="SMART" id="SM00409">
    <property type="entry name" value="IG"/>
    <property type="match status" value="2"/>
</dbReference>
<evidence type="ECO:0000259" key="15">
    <source>
        <dbReference type="PROSITE" id="PS50835"/>
    </source>
</evidence>
<dbReference type="SUPFAM" id="SSF48726">
    <property type="entry name" value="Immunoglobulin"/>
    <property type="match status" value="1"/>
</dbReference>
<evidence type="ECO:0000256" key="4">
    <source>
        <dbReference type="ARBA" id="ARBA00022692"/>
    </source>
</evidence>
<gene>
    <name evidence="17" type="ORF">PV328_003217</name>
</gene>
<dbReference type="Gene3D" id="2.20.100.10">
    <property type="entry name" value="Thrombospondin type-1 (TSP1) repeat"/>
    <property type="match status" value="2"/>
</dbReference>
<dbReference type="Gene3D" id="2.60.220.30">
    <property type="match status" value="1"/>
</dbReference>
<keyword evidence="18" id="KW-1185">Reference proteome</keyword>
<dbReference type="SUPFAM" id="SSF82895">
    <property type="entry name" value="TSP-1 type 1 repeat"/>
    <property type="match status" value="2"/>
</dbReference>
<dbReference type="Pfam" id="PF17217">
    <property type="entry name" value="UPA"/>
    <property type="match status" value="1"/>
</dbReference>
<dbReference type="Pfam" id="PF25609">
    <property type="entry name" value="Unc5_NetrinR_N"/>
    <property type="match status" value="1"/>
</dbReference>
<evidence type="ECO:0000256" key="8">
    <source>
        <dbReference type="ARBA" id="ARBA00023157"/>
    </source>
</evidence>
<keyword evidence="8" id="KW-1015">Disulfide bond</keyword>
<dbReference type="InterPro" id="IPR000488">
    <property type="entry name" value="Death_dom"/>
</dbReference>
<dbReference type="AlphaFoldDB" id="A0AA39KKF1"/>
<dbReference type="SMART" id="SM00209">
    <property type="entry name" value="TSP1"/>
    <property type="match status" value="2"/>
</dbReference>
<comment type="caution">
    <text evidence="17">The sequence shown here is derived from an EMBL/GenBank/DDBJ whole genome shotgun (WGS) entry which is preliminary data.</text>
</comment>
<keyword evidence="5 12" id="KW-0732">Signal</keyword>
<dbReference type="Pfam" id="PF13927">
    <property type="entry name" value="Ig_3"/>
    <property type="match status" value="1"/>
</dbReference>